<dbReference type="EMBL" id="JAAGOX010000011">
    <property type="protein sequence ID" value="NDW45132.1"/>
    <property type="molecule type" value="Genomic_DNA"/>
</dbReference>
<feature type="transmembrane region" description="Helical" evidence="1">
    <location>
        <begin position="81"/>
        <end position="97"/>
    </location>
</feature>
<evidence type="ECO:0000256" key="1">
    <source>
        <dbReference type="SAM" id="Phobius"/>
    </source>
</evidence>
<comment type="caution">
    <text evidence="2">The sequence shown here is derived from an EMBL/GenBank/DDBJ whole genome shotgun (WGS) entry which is preliminary data.</text>
</comment>
<feature type="transmembrane region" description="Helical" evidence="1">
    <location>
        <begin position="12"/>
        <end position="31"/>
    </location>
</feature>
<gene>
    <name evidence="2" type="ORF">G0P99_09190</name>
</gene>
<reference evidence="2" key="1">
    <citation type="submission" date="2020-02" db="EMBL/GenBank/DDBJ databases">
        <title>Delineation of the pyrene-degrading pathway in Roseobacter clade bacteria by genomic analysis.</title>
        <authorList>
            <person name="Zhou H."/>
            <person name="Wang H."/>
        </authorList>
    </citation>
    <scope>NUCLEOTIDE SEQUENCE</scope>
    <source>
        <strain evidence="2">PrR005</strain>
    </source>
</reference>
<accession>A0A6B2NM11</accession>
<proteinExistence type="predicted"/>
<feature type="transmembrane region" description="Helical" evidence="1">
    <location>
        <begin position="58"/>
        <end position="75"/>
    </location>
</feature>
<feature type="transmembrane region" description="Helical" evidence="1">
    <location>
        <begin position="37"/>
        <end position="53"/>
    </location>
</feature>
<dbReference type="RefSeq" id="WP_164129075.1">
    <property type="nucleotide sequence ID" value="NZ_JAAGOX010000011.1"/>
</dbReference>
<evidence type="ECO:0000313" key="2">
    <source>
        <dbReference type="EMBL" id="NDW45132.1"/>
    </source>
</evidence>
<keyword evidence="1" id="KW-1133">Transmembrane helix</keyword>
<name>A0A6B2NM11_9RHOB</name>
<keyword evidence="1" id="KW-0812">Transmembrane</keyword>
<feature type="transmembrane region" description="Helical" evidence="1">
    <location>
        <begin position="137"/>
        <end position="157"/>
    </location>
</feature>
<feature type="transmembrane region" description="Helical" evidence="1">
    <location>
        <begin position="109"/>
        <end position="131"/>
    </location>
</feature>
<dbReference type="AlphaFoldDB" id="A0A6B2NM11"/>
<organism evidence="2">
    <name type="scientific">Ruegeria sp. PrR005</name>
    <dbReference type="NCBI Taxonomy" id="2706882"/>
    <lineage>
        <taxon>Bacteria</taxon>
        <taxon>Pseudomonadati</taxon>
        <taxon>Pseudomonadota</taxon>
        <taxon>Alphaproteobacteria</taxon>
        <taxon>Rhodobacterales</taxon>
        <taxon>Roseobacteraceae</taxon>
        <taxon>Ruegeria</taxon>
    </lineage>
</organism>
<keyword evidence="1" id="KW-0472">Membrane</keyword>
<protein>
    <submittedName>
        <fullName evidence="2">Rod shape-determining protein MreD</fullName>
    </submittedName>
</protein>
<sequence length="178" mass="19336">MDSLSPSRIWTMRVVYVGLSLTILFFQLLPLDTLPRFWAGPDLLIALTLAWALRRPDYVPVFLIALVMLLADLLLLRPPGLLSALSVAATVFLRGRLAGQGETGFVGEWISVSIMLIGLALSYRLALTLTAVERAPFFLSTTQVLLTIGVYPLVVAASQTLFGVRRLAPADAEALGAR</sequence>